<feature type="domain" description="Flavodoxin" evidence="1">
    <location>
        <begin position="4"/>
        <end position="102"/>
    </location>
</feature>
<keyword evidence="3" id="KW-1185">Reference proteome</keyword>
<organism evidence="2 3">
    <name type="scientific">Nocardioides koreensis</name>
    <dbReference type="NCBI Taxonomy" id="433651"/>
    <lineage>
        <taxon>Bacteria</taxon>
        <taxon>Bacillati</taxon>
        <taxon>Actinomycetota</taxon>
        <taxon>Actinomycetes</taxon>
        <taxon>Propionibacteriales</taxon>
        <taxon>Nocardioidaceae</taxon>
        <taxon>Nocardioides</taxon>
    </lineage>
</organism>
<dbReference type="RefSeq" id="WP_344151183.1">
    <property type="nucleotide sequence ID" value="NZ_BAAAQR010000005.1"/>
</dbReference>
<dbReference type="InterPro" id="IPR029039">
    <property type="entry name" value="Flavoprotein-like_sf"/>
</dbReference>
<dbReference type="Gene3D" id="3.40.50.360">
    <property type="match status" value="1"/>
</dbReference>
<evidence type="ECO:0000259" key="1">
    <source>
        <dbReference type="Pfam" id="PF12724"/>
    </source>
</evidence>
<gene>
    <name evidence="2" type="ORF">GCM10009844_20930</name>
</gene>
<evidence type="ECO:0000313" key="3">
    <source>
        <dbReference type="Proteomes" id="UP001501771"/>
    </source>
</evidence>
<sequence>MRVLVAYATKYGATAGIAERIGETLGRTGLEVDVRPVAEAEPAGYDAFVVGSAAYAGHWRKEARKFVKHHHDELDTHPVWLFSSGPVGTETEDAKGRDVREASTPKDVAGLTEAVHARGHRTFFGKLDPDALKGPEGLVTKLPAGKKMLPSGDFRDWDDIEHWAEAIGKELQPA</sequence>
<dbReference type="InterPro" id="IPR026816">
    <property type="entry name" value="Flavodoxin_dom"/>
</dbReference>
<dbReference type="Pfam" id="PF12724">
    <property type="entry name" value="Flavodoxin_5"/>
    <property type="match status" value="1"/>
</dbReference>
<dbReference type="InterPro" id="IPR052200">
    <property type="entry name" value="Protoporphyrinogen_IX_DH"/>
</dbReference>
<reference evidence="2 3" key="1">
    <citation type="journal article" date="2019" name="Int. J. Syst. Evol. Microbiol.">
        <title>The Global Catalogue of Microorganisms (GCM) 10K type strain sequencing project: providing services to taxonomists for standard genome sequencing and annotation.</title>
        <authorList>
            <consortium name="The Broad Institute Genomics Platform"/>
            <consortium name="The Broad Institute Genome Sequencing Center for Infectious Disease"/>
            <person name="Wu L."/>
            <person name="Ma J."/>
        </authorList>
    </citation>
    <scope>NUCLEOTIDE SEQUENCE [LARGE SCALE GENOMIC DNA]</scope>
    <source>
        <strain evidence="2 3">JCM 16022</strain>
    </source>
</reference>
<protein>
    <submittedName>
        <fullName evidence="2">Flavodoxin domain-containing protein</fullName>
    </submittedName>
</protein>
<name>A0ABN2ZQJ9_9ACTN</name>
<dbReference type="PANTHER" id="PTHR38030:SF2">
    <property type="entry name" value="PROTOPORPHYRINOGEN IX DEHYDROGENASE [QUINONE]"/>
    <property type="match status" value="1"/>
</dbReference>
<accession>A0ABN2ZQJ9</accession>
<comment type="caution">
    <text evidence="2">The sequence shown here is derived from an EMBL/GenBank/DDBJ whole genome shotgun (WGS) entry which is preliminary data.</text>
</comment>
<dbReference type="EMBL" id="BAAAQR010000005">
    <property type="protein sequence ID" value="GAA2145774.1"/>
    <property type="molecule type" value="Genomic_DNA"/>
</dbReference>
<proteinExistence type="predicted"/>
<dbReference type="SUPFAM" id="SSF52218">
    <property type="entry name" value="Flavoproteins"/>
    <property type="match status" value="1"/>
</dbReference>
<evidence type="ECO:0000313" key="2">
    <source>
        <dbReference type="EMBL" id="GAA2145774.1"/>
    </source>
</evidence>
<dbReference type="PANTHER" id="PTHR38030">
    <property type="entry name" value="PROTOPORPHYRINOGEN IX DEHYDROGENASE [MENAQUINONE]"/>
    <property type="match status" value="1"/>
</dbReference>
<dbReference type="Proteomes" id="UP001501771">
    <property type="component" value="Unassembled WGS sequence"/>
</dbReference>